<accession>A0A2S7WMB9</accession>
<keyword evidence="4" id="KW-1185">Reference proteome</keyword>
<sequence length="544" mass="63459">MKKLVLLLVLGITASIYSQKKDKVLVTIDGDKTFISEFKRVYEKNLDAIDNEEAKDVEKNLELFINYKLKVKEAYAIKLDTLTSYRKEIETYRNQLSAPYLQDSAYVSKMVKDAYYRTKNEIKAKHILIRTPKVPTPKDTLEAFNKITKIRNRIVNGEDFAKVAEEVSEDPSARDNPKNGRKGNKGNLGYFSAFKMLFSFEDVAYNTKIGDVSKPFRTSYGYHILQVDAIRPSRGEVEVAHVLITDKTKKGEKLINEIYSRLEKNEQFKALARKYSDDTGSKSKGGKLRKFGTGAMIKEFEEASFGLEKEGSYTKPFKTRYGWHIVQLIKKHPVAPFKEMERELRNKVKSGTRAQLSKKAVINKLKGRYSIKENNKSKSIFDNKNIRTITKDSLQDIILIINEENFTQNDFVSYIKNRKNKPVYELFKEFKEAEILNYYKENLEKVEPDFANTLQEYRDGLLLFELMQQKIWEKSSKDTLGLKSYFNANLENYKTKELKKIKGQVMNDYQNHLEKNWIADLRNKSAIEIDKRQLKKLIKFYKKE</sequence>
<dbReference type="EMBL" id="MSCN01000001">
    <property type="protein sequence ID" value="PQJ78748.1"/>
    <property type="molecule type" value="Genomic_DNA"/>
</dbReference>
<dbReference type="PANTHER" id="PTHR47245">
    <property type="entry name" value="PEPTIDYLPROLYL ISOMERASE"/>
    <property type="match status" value="1"/>
</dbReference>
<evidence type="ECO:0000313" key="3">
    <source>
        <dbReference type="EMBL" id="PQJ78748.1"/>
    </source>
</evidence>
<dbReference type="Pfam" id="PF00639">
    <property type="entry name" value="Rotamase"/>
    <property type="match status" value="2"/>
</dbReference>
<dbReference type="Proteomes" id="UP000238882">
    <property type="component" value="Unassembled WGS sequence"/>
</dbReference>
<dbReference type="PANTHER" id="PTHR47245:SF2">
    <property type="entry name" value="PEPTIDYL-PROLYL CIS-TRANS ISOMERASE HP_0175-RELATED"/>
    <property type="match status" value="1"/>
</dbReference>
<dbReference type="InterPro" id="IPR046357">
    <property type="entry name" value="PPIase_dom_sf"/>
</dbReference>
<dbReference type="AlphaFoldDB" id="A0A2S7WMB9"/>
<comment type="caution">
    <text evidence="3">The sequence shown here is derived from an EMBL/GenBank/DDBJ whole genome shotgun (WGS) entry which is preliminary data.</text>
</comment>
<name>A0A2S7WMB9_9FLAO</name>
<dbReference type="RefSeq" id="WP_105015343.1">
    <property type="nucleotide sequence ID" value="NZ_MSCN01000001.1"/>
</dbReference>
<feature type="domain" description="PpiC" evidence="2">
    <location>
        <begin position="119"/>
        <end position="229"/>
    </location>
</feature>
<organism evidence="3 4">
    <name type="scientific">Polaribacter porphyrae</name>
    <dbReference type="NCBI Taxonomy" id="1137780"/>
    <lineage>
        <taxon>Bacteria</taxon>
        <taxon>Pseudomonadati</taxon>
        <taxon>Bacteroidota</taxon>
        <taxon>Flavobacteriia</taxon>
        <taxon>Flavobacteriales</taxon>
        <taxon>Flavobacteriaceae</taxon>
    </lineage>
</organism>
<proteinExistence type="predicted"/>
<gene>
    <name evidence="3" type="ORF">BTO18_05915</name>
</gene>
<feature type="domain" description="PpiC" evidence="2">
    <location>
        <begin position="234"/>
        <end position="330"/>
    </location>
</feature>
<dbReference type="Gene3D" id="3.10.50.40">
    <property type="match status" value="2"/>
</dbReference>
<keyword evidence="1 3" id="KW-0413">Isomerase</keyword>
<dbReference type="InterPro" id="IPR050245">
    <property type="entry name" value="PrsA_foldase"/>
</dbReference>
<reference evidence="3 4" key="1">
    <citation type="submission" date="2016-12" db="EMBL/GenBank/DDBJ databases">
        <title>Trade-off between light-utilization and light-protection in marine flavobacteria.</title>
        <authorList>
            <person name="Kumagai Y."/>
            <person name="Yoshizawa S."/>
            <person name="Kogure K."/>
            <person name="Iwasaki W."/>
        </authorList>
    </citation>
    <scope>NUCLEOTIDE SEQUENCE [LARGE SCALE GENOMIC DNA]</scope>
    <source>
        <strain evidence="3 4">NBRC 108759</strain>
    </source>
</reference>
<dbReference type="GO" id="GO:0003755">
    <property type="term" value="F:peptidyl-prolyl cis-trans isomerase activity"/>
    <property type="evidence" value="ECO:0007669"/>
    <property type="project" value="UniProtKB-KW"/>
</dbReference>
<protein>
    <submittedName>
        <fullName evidence="3">Peptidylprolyl isomerase</fullName>
    </submittedName>
</protein>
<evidence type="ECO:0000256" key="1">
    <source>
        <dbReference type="PROSITE-ProRule" id="PRU00278"/>
    </source>
</evidence>
<dbReference type="SUPFAM" id="SSF54534">
    <property type="entry name" value="FKBP-like"/>
    <property type="match status" value="2"/>
</dbReference>
<dbReference type="PROSITE" id="PS50198">
    <property type="entry name" value="PPIC_PPIASE_2"/>
    <property type="match status" value="2"/>
</dbReference>
<keyword evidence="1" id="KW-0697">Rotamase</keyword>
<evidence type="ECO:0000259" key="2">
    <source>
        <dbReference type="PROSITE" id="PS50198"/>
    </source>
</evidence>
<evidence type="ECO:0000313" key="4">
    <source>
        <dbReference type="Proteomes" id="UP000238882"/>
    </source>
</evidence>
<dbReference type="InterPro" id="IPR000297">
    <property type="entry name" value="PPIase_PpiC"/>
</dbReference>
<dbReference type="OrthoDB" id="14196at2"/>